<dbReference type="InterPro" id="IPR013666">
    <property type="entry name" value="PH_pln"/>
</dbReference>
<evidence type="ECO:0000259" key="3">
    <source>
        <dbReference type="Pfam" id="PF05703"/>
    </source>
</evidence>
<evidence type="ECO:0000259" key="4">
    <source>
        <dbReference type="Pfam" id="PF08458"/>
    </source>
</evidence>
<proteinExistence type="predicted"/>
<accession>A0A835UBR8</accession>
<dbReference type="PANTHER" id="PTHR31351:SF2">
    <property type="entry name" value="PHOSPHOINOSITIDE BINDING PROTEIN"/>
    <property type="match status" value="1"/>
</dbReference>
<reference evidence="5 6" key="1">
    <citation type="journal article" date="2020" name="Nat. Food">
        <title>A phased Vanilla planifolia genome enables genetic improvement of flavour and production.</title>
        <authorList>
            <person name="Hasing T."/>
            <person name="Tang H."/>
            <person name="Brym M."/>
            <person name="Khazi F."/>
            <person name="Huang T."/>
            <person name="Chambers A.H."/>
        </authorList>
    </citation>
    <scope>NUCLEOTIDE SEQUENCE [LARGE SCALE GENOMIC DNA]</scope>
    <source>
        <tissue evidence="5">Leaf</tissue>
    </source>
</reference>
<dbReference type="Pfam" id="PF05703">
    <property type="entry name" value="Auxin_canalis"/>
    <property type="match status" value="1"/>
</dbReference>
<keyword evidence="2" id="KW-0812">Transmembrane</keyword>
<feature type="compositionally biased region" description="Basic residues" evidence="1">
    <location>
        <begin position="137"/>
        <end position="147"/>
    </location>
</feature>
<dbReference type="OrthoDB" id="1926216at2759"/>
<dbReference type="Proteomes" id="UP000639772">
    <property type="component" value="Chromosome 13"/>
</dbReference>
<keyword evidence="2" id="KW-1133">Transmembrane helix</keyword>
<feature type="transmembrane region" description="Helical" evidence="2">
    <location>
        <begin position="208"/>
        <end position="227"/>
    </location>
</feature>
<dbReference type="Pfam" id="PF08458">
    <property type="entry name" value="PH_2"/>
    <property type="match status" value="1"/>
</dbReference>
<dbReference type="AlphaFoldDB" id="A0A835UBR8"/>
<feature type="region of interest" description="Disordered" evidence="1">
    <location>
        <begin position="137"/>
        <end position="180"/>
    </location>
</feature>
<evidence type="ECO:0000256" key="1">
    <source>
        <dbReference type="SAM" id="MobiDB-lite"/>
    </source>
</evidence>
<feature type="domain" description="VAN3-binding protein-like auxin canalisation" evidence="3">
    <location>
        <begin position="191"/>
        <end position="229"/>
    </location>
</feature>
<evidence type="ECO:0000313" key="5">
    <source>
        <dbReference type="EMBL" id="KAG0455767.1"/>
    </source>
</evidence>
<dbReference type="EMBL" id="JADCNM010000013">
    <property type="protein sequence ID" value="KAG0455767.1"/>
    <property type="molecule type" value="Genomic_DNA"/>
</dbReference>
<organism evidence="5 6">
    <name type="scientific">Vanilla planifolia</name>
    <name type="common">Vanilla</name>
    <dbReference type="NCBI Taxonomy" id="51239"/>
    <lineage>
        <taxon>Eukaryota</taxon>
        <taxon>Viridiplantae</taxon>
        <taxon>Streptophyta</taxon>
        <taxon>Embryophyta</taxon>
        <taxon>Tracheophyta</taxon>
        <taxon>Spermatophyta</taxon>
        <taxon>Magnoliopsida</taxon>
        <taxon>Liliopsida</taxon>
        <taxon>Asparagales</taxon>
        <taxon>Orchidaceae</taxon>
        <taxon>Vanilloideae</taxon>
        <taxon>Vanilleae</taxon>
        <taxon>Vanilla</taxon>
    </lineage>
</organism>
<gene>
    <name evidence="5" type="ORF">HPP92_023555</name>
</gene>
<protein>
    <recommendedName>
        <fullName evidence="7">PH domain-containing protein</fullName>
    </recommendedName>
</protein>
<feature type="domain" description="Pleckstrin-like plant" evidence="4">
    <location>
        <begin position="324"/>
        <end position="425"/>
    </location>
</feature>
<dbReference type="InterPro" id="IPR040269">
    <property type="entry name" value="VAB"/>
</dbReference>
<dbReference type="PANTHER" id="PTHR31351">
    <property type="entry name" value="EXPRESSED PROTEIN"/>
    <property type="match status" value="1"/>
</dbReference>
<sequence length="436" mass="49153">MLVPITLERPMLLKFLEVWATTMALRVVGFLLCSAMLQPNDFVGIADGLEEENPYVLLNLFGNHSSSSGFLDIEVHASNRLLHFVSNLPSCFRVLQDNETVKEEWHKNIKFVMKEWLKEFGGLPLLLENVKEDDGRRRRRRRQRRRWSSSQGRGVSATELSKALGDALPPTSSRDLEDYKRRAAREDDDGWLKDNKERRRSEARTRGAQIYAAISVAGVAAVVAATASGPSFPRFRSIQVRGLLQGRRRHGLGSGPRGVSLHRERPGDWRQQTADPGRDPLRALRAAAILGARMKKETNGGVLIETTRKQMDAPQLLLLYTGGELLKRTRKGDLHWKQVSVCINSYWQVVVKMKSRCIAGTFCEEEKGAVVEVCSDVPPWPGRGEDGSSSRAYFGIRTLERLIEFECRSKCEKEMWVDGIMQTISLRANMSSAMSV</sequence>
<evidence type="ECO:0008006" key="7">
    <source>
        <dbReference type="Google" id="ProtNLM"/>
    </source>
</evidence>
<evidence type="ECO:0000256" key="2">
    <source>
        <dbReference type="SAM" id="Phobius"/>
    </source>
</evidence>
<comment type="caution">
    <text evidence="5">The sequence shown here is derived from an EMBL/GenBank/DDBJ whole genome shotgun (WGS) entry which is preliminary data.</text>
</comment>
<name>A0A835UBR8_VANPL</name>
<evidence type="ECO:0000313" key="6">
    <source>
        <dbReference type="Proteomes" id="UP000639772"/>
    </source>
</evidence>
<feature type="region of interest" description="Disordered" evidence="1">
    <location>
        <begin position="248"/>
        <end position="277"/>
    </location>
</feature>
<feature type="transmembrane region" description="Helical" evidence="2">
    <location>
        <begin position="18"/>
        <end position="37"/>
    </location>
</feature>
<dbReference type="InterPro" id="IPR008546">
    <property type="entry name" value="VAN3-bd-like_auxin_canal"/>
</dbReference>
<keyword evidence="2" id="KW-0472">Membrane</keyword>